<evidence type="ECO:0008006" key="3">
    <source>
        <dbReference type="Google" id="ProtNLM"/>
    </source>
</evidence>
<dbReference type="Gene3D" id="2.60.120.10">
    <property type="entry name" value="Jelly Rolls"/>
    <property type="match status" value="1"/>
</dbReference>
<evidence type="ECO:0000313" key="2">
    <source>
        <dbReference type="Proteomes" id="UP001596270"/>
    </source>
</evidence>
<dbReference type="InterPro" id="IPR011051">
    <property type="entry name" value="RmlC_Cupin_sf"/>
</dbReference>
<dbReference type="Proteomes" id="UP001596270">
    <property type="component" value="Unassembled WGS sequence"/>
</dbReference>
<sequence length="284" mass="31149">MQLVRYADTELQTRGINHRVGTFRYKDLGEGVPGTPGNFFLRLVWSQTDFFSPRHLHNFDQVRVQIQGEFDFATDGVMKPGAVAYFPEGTPYGPQTSQDETIQLVLQIGGPSGAGYMSEAQRVAAVDALAKVGRFSEGRYFAPGDTGSTGMDSLQAAWEYAQGRKMVYPPQRFQKPVLMNPEALAWQAGCRGIERRQVWDFGSQTVAVAQYRLAAAATLELEGPLSCFVEQGAGQVQAGGATGQHKTFEPFDVVHLKEGETVTLTPQEPAKLLVFAHPVFETSP</sequence>
<gene>
    <name evidence="1" type="ORF">ACFQND_10505</name>
</gene>
<proteinExistence type="predicted"/>
<dbReference type="SUPFAM" id="SSF51182">
    <property type="entry name" value="RmlC-like cupins"/>
    <property type="match status" value="2"/>
</dbReference>
<organism evidence="1 2">
    <name type="scientific">Polaromonas aquatica</name>
    <dbReference type="NCBI Taxonomy" id="332657"/>
    <lineage>
        <taxon>Bacteria</taxon>
        <taxon>Pseudomonadati</taxon>
        <taxon>Pseudomonadota</taxon>
        <taxon>Betaproteobacteria</taxon>
        <taxon>Burkholderiales</taxon>
        <taxon>Comamonadaceae</taxon>
        <taxon>Polaromonas</taxon>
    </lineage>
</organism>
<keyword evidence="2" id="KW-1185">Reference proteome</keyword>
<reference evidence="2" key="1">
    <citation type="journal article" date="2019" name="Int. J. Syst. Evol. Microbiol.">
        <title>The Global Catalogue of Microorganisms (GCM) 10K type strain sequencing project: providing services to taxonomists for standard genome sequencing and annotation.</title>
        <authorList>
            <consortium name="The Broad Institute Genomics Platform"/>
            <consortium name="The Broad Institute Genome Sequencing Center for Infectious Disease"/>
            <person name="Wu L."/>
            <person name="Ma J."/>
        </authorList>
    </citation>
    <scope>NUCLEOTIDE SEQUENCE [LARGE SCALE GENOMIC DNA]</scope>
    <source>
        <strain evidence="2">CCUG 39402</strain>
    </source>
</reference>
<dbReference type="InterPro" id="IPR014710">
    <property type="entry name" value="RmlC-like_jellyroll"/>
</dbReference>
<evidence type="ECO:0000313" key="1">
    <source>
        <dbReference type="EMBL" id="MFC6281664.1"/>
    </source>
</evidence>
<protein>
    <recommendedName>
        <fullName evidence="3">Cupin domain-containing protein</fullName>
    </recommendedName>
</protein>
<name>A0ABW1TVR0_9BURK</name>
<accession>A0ABW1TVR0</accession>
<dbReference type="RefSeq" id="WP_371437275.1">
    <property type="nucleotide sequence ID" value="NZ_JBHSRS010000018.1"/>
</dbReference>
<dbReference type="EMBL" id="JBHSRS010000018">
    <property type="protein sequence ID" value="MFC6281664.1"/>
    <property type="molecule type" value="Genomic_DNA"/>
</dbReference>
<comment type="caution">
    <text evidence="1">The sequence shown here is derived from an EMBL/GenBank/DDBJ whole genome shotgun (WGS) entry which is preliminary data.</text>
</comment>